<feature type="transmembrane region" description="Helical" evidence="7">
    <location>
        <begin position="173"/>
        <end position="195"/>
    </location>
</feature>
<keyword evidence="6 7" id="KW-0472">Membrane</keyword>
<evidence type="ECO:0000256" key="6">
    <source>
        <dbReference type="ARBA" id="ARBA00023136"/>
    </source>
</evidence>
<accession>A0A382QJX0</accession>
<dbReference type="PANTHER" id="PTHR42682:SF4">
    <property type="entry name" value="NADH-UBIQUINONE_PLASTOQUINONE"/>
    <property type="match status" value="1"/>
</dbReference>
<evidence type="ECO:0000256" key="5">
    <source>
        <dbReference type="ARBA" id="ARBA00023002"/>
    </source>
</evidence>
<sequence length="298" mass="31327">FLNRGSLIALFLLFVLGVGVKAAIMPLHGWLPSAMVAPIPVSALLHAVAVVKAGVFGVLRVIAYVFGVDLLYEVGVAEILAVAAAITIIIASVRALGETNLKRRLAYSTVSQLSYVVLGAALGSVAAVAGAMFHIAAHGFMKITLFFCVGAIHTQQHVNDASQMKGIGRAMPLTMTAFAVGASGLAGIPLLAGFLSKWNLGIGALAASQPVFVLVLVASGLLNLAYFYPIVYDAFFRESEVKREEQRGDAPWTMTVPLVFTALIVLVLGVAPDFGFHFYSLAWMAAEQVVSSGVPVSP</sequence>
<feature type="transmembrane region" description="Helical" evidence="7">
    <location>
        <begin position="207"/>
        <end position="231"/>
    </location>
</feature>
<dbReference type="PRINTS" id="PR01434">
    <property type="entry name" value="NADHDHGNASE5"/>
</dbReference>
<feature type="non-terminal residue" evidence="9">
    <location>
        <position position="1"/>
    </location>
</feature>
<keyword evidence="2" id="KW-1003">Cell membrane</keyword>
<dbReference type="GO" id="GO:0005886">
    <property type="term" value="C:plasma membrane"/>
    <property type="evidence" value="ECO:0007669"/>
    <property type="project" value="UniProtKB-SubCell"/>
</dbReference>
<feature type="transmembrane region" description="Helical" evidence="7">
    <location>
        <begin position="113"/>
        <end position="137"/>
    </location>
</feature>
<evidence type="ECO:0000256" key="1">
    <source>
        <dbReference type="ARBA" id="ARBA00004651"/>
    </source>
</evidence>
<dbReference type="PANTHER" id="PTHR42682">
    <property type="entry name" value="HYDROGENASE-4 COMPONENT F"/>
    <property type="match status" value="1"/>
</dbReference>
<evidence type="ECO:0000256" key="2">
    <source>
        <dbReference type="ARBA" id="ARBA00022475"/>
    </source>
</evidence>
<organism evidence="9">
    <name type="scientific">marine metagenome</name>
    <dbReference type="NCBI Taxonomy" id="408172"/>
    <lineage>
        <taxon>unclassified sequences</taxon>
        <taxon>metagenomes</taxon>
        <taxon>ecological metagenomes</taxon>
    </lineage>
</organism>
<feature type="transmembrane region" description="Helical" evidence="7">
    <location>
        <begin position="252"/>
        <end position="271"/>
    </location>
</feature>
<proteinExistence type="predicted"/>
<reference evidence="9" key="1">
    <citation type="submission" date="2018-05" db="EMBL/GenBank/DDBJ databases">
        <authorList>
            <person name="Lanie J.A."/>
            <person name="Ng W.-L."/>
            <person name="Kazmierczak K.M."/>
            <person name="Andrzejewski T.M."/>
            <person name="Davidsen T.M."/>
            <person name="Wayne K.J."/>
            <person name="Tettelin H."/>
            <person name="Glass J.I."/>
            <person name="Rusch D."/>
            <person name="Podicherti R."/>
            <person name="Tsui H.-C.T."/>
            <person name="Winkler M.E."/>
        </authorList>
    </citation>
    <scope>NUCLEOTIDE SEQUENCE</scope>
</reference>
<dbReference type="InterPro" id="IPR052175">
    <property type="entry name" value="ComplexI-like_HydComp"/>
</dbReference>
<feature type="domain" description="NADH:quinone oxidoreductase/Mrp antiporter transmembrane" evidence="8">
    <location>
        <begin position="6"/>
        <end position="220"/>
    </location>
</feature>
<evidence type="ECO:0000256" key="3">
    <source>
        <dbReference type="ARBA" id="ARBA00022692"/>
    </source>
</evidence>
<comment type="subcellular location">
    <subcellularLocation>
        <location evidence="1">Cell membrane</location>
        <topology evidence="1">Multi-pass membrane protein</topology>
    </subcellularLocation>
</comment>
<dbReference type="GO" id="GO:0016491">
    <property type="term" value="F:oxidoreductase activity"/>
    <property type="evidence" value="ECO:0007669"/>
    <property type="project" value="UniProtKB-KW"/>
</dbReference>
<feature type="transmembrane region" description="Helical" evidence="7">
    <location>
        <begin position="38"/>
        <end position="63"/>
    </location>
</feature>
<dbReference type="Pfam" id="PF00361">
    <property type="entry name" value="Proton_antipo_M"/>
    <property type="match status" value="1"/>
</dbReference>
<name>A0A382QJX0_9ZZZZ</name>
<evidence type="ECO:0000313" key="9">
    <source>
        <dbReference type="EMBL" id="SVC85185.1"/>
    </source>
</evidence>
<feature type="transmembrane region" description="Helical" evidence="7">
    <location>
        <begin position="70"/>
        <end position="93"/>
    </location>
</feature>
<evidence type="ECO:0000259" key="8">
    <source>
        <dbReference type="Pfam" id="PF00361"/>
    </source>
</evidence>
<keyword evidence="4 7" id="KW-1133">Transmembrane helix</keyword>
<protein>
    <recommendedName>
        <fullName evidence="8">NADH:quinone oxidoreductase/Mrp antiporter transmembrane domain-containing protein</fullName>
    </recommendedName>
</protein>
<evidence type="ECO:0000256" key="4">
    <source>
        <dbReference type="ARBA" id="ARBA00022989"/>
    </source>
</evidence>
<evidence type="ECO:0000256" key="7">
    <source>
        <dbReference type="SAM" id="Phobius"/>
    </source>
</evidence>
<keyword evidence="3 7" id="KW-0812">Transmembrane</keyword>
<dbReference type="EMBL" id="UINC01114695">
    <property type="protein sequence ID" value="SVC85185.1"/>
    <property type="molecule type" value="Genomic_DNA"/>
</dbReference>
<dbReference type="InterPro" id="IPR001750">
    <property type="entry name" value="ND/Mrp_TM"/>
</dbReference>
<dbReference type="AlphaFoldDB" id="A0A382QJX0"/>
<keyword evidence="5" id="KW-0560">Oxidoreductase</keyword>
<gene>
    <name evidence="9" type="ORF">METZ01_LOCUS338039</name>
</gene>